<evidence type="ECO:0000256" key="1">
    <source>
        <dbReference type="SAM" id="MobiDB-lite"/>
    </source>
</evidence>
<accession>A0A2S4WLA4</accession>
<evidence type="ECO:0000313" key="3">
    <source>
        <dbReference type="Proteomes" id="UP000238274"/>
    </source>
</evidence>
<gene>
    <name evidence="2" type="ORF">PSHT_01217</name>
</gene>
<name>A0A2S4WLA4_9BASI</name>
<comment type="caution">
    <text evidence="2">The sequence shown here is derived from an EMBL/GenBank/DDBJ whole genome shotgun (WGS) entry which is preliminary data.</text>
</comment>
<organism evidence="2 3">
    <name type="scientific">Puccinia striiformis</name>
    <dbReference type="NCBI Taxonomy" id="27350"/>
    <lineage>
        <taxon>Eukaryota</taxon>
        <taxon>Fungi</taxon>
        <taxon>Dikarya</taxon>
        <taxon>Basidiomycota</taxon>
        <taxon>Pucciniomycotina</taxon>
        <taxon>Pucciniomycetes</taxon>
        <taxon>Pucciniales</taxon>
        <taxon>Pucciniaceae</taxon>
        <taxon>Puccinia</taxon>
    </lineage>
</organism>
<dbReference type="Proteomes" id="UP000238274">
    <property type="component" value="Unassembled WGS sequence"/>
</dbReference>
<reference evidence="3" key="3">
    <citation type="journal article" date="2018" name="Mol. Plant Microbe Interact.">
        <title>Genome sequence resources for the wheat stripe rust pathogen (Puccinia striiformis f. sp. tritici) and the barley stripe rust pathogen (Puccinia striiformis f. sp. hordei).</title>
        <authorList>
            <person name="Xia C."/>
            <person name="Wang M."/>
            <person name="Yin C."/>
            <person name="Cornejo O.E."/>
            <person name="Hulbert S.H."/>
            <person name="Chen X."/>
        </authorList>
    </citation>
    <scope>NUCLEOTIDE SEQUENCE [LARGE SCALE GENOMIC DNA]</scope>
    <source>
        <strain evidence="3">93TX-2</strain>
    </source>
</reference>
<dbReference type="EMBL" id="PKSM01000009">
    <property type="protein sequence ID" value="POW22538.1"/>
    <property type="molecule type" value="Genomic_DNA"/>
</dbReference>
<dbReference type="AlphaFoldDB" id="A0A2S4WLA4"/>
<proteinExistence type="predicted"/>
<dbReference type="VEuPathDB" id="FungiDB:PSTT_03869"/>
<reference evidence="2 3" key="1">
    <citation type="submission" date="2017-12" db="EMBL/GenBank/DDBJ databases">
        <title>Gene loss provides genomic basis for host adaptation in cereal stripe rust fungi.</title>
        <authorList>
            <person name="Xia C."/>
        </authorList>
    </citation>
    <scope>NUCLEOTIDE SEQUENCE [LARGE SCALE GENOMIC DNA]</scope>
    <source>
        <strain evidence="2 3">93TX-2</strain>
    </source>
</reference>
<sequence>MDHHLWNDRLYYHSKAPWAIDVNVLTGITATLTLKRVQEEFELLAQELCQAIGWGVLAYYKRMEELLNIYKDVSLATMHLGNVPLVLDYNIDAIPLHTVGSKRLYKLLSQELHQRLVTHGTLMDEWSKTYPYYGVTANQKEIGVYYPMEQDDLEIQQVDPGAQVGVDEQLEATVLEINVDDGKDVETTLISRVEEGNSEENNVPGSAQGTSRGTDAVVT</sequence>
<dbReference type="PANTHER" id="PTHR33096">
    <property type="entry name" value="CXC2 DOMAIN-CONTAINING PROTEIN"/>
    <property type="match status" value="1"/>
</dbReference>
<dbReference type="VEuPathDB" id="FungiDB:PSHT_01217"/>
<evidence type="ECO:0000313" key="2">
    <source>
        <dbReference type="EMBL" id="POW22538.1"/>
    </source>
</evidence>
<feature type="compositionally biased region" description="Polar residues" evidence="1">
    <location>
        <begin position="199"/>
        <end position="213"/>
    </location>
</feature>
<feature type="region of interest" description="Disordered" evidence="1">
    <location>
        <begin position="193"/>
        <end position="219"/>
    </location>
</feature>
<keyword evidence="3" id="KW-1185">Reference proteome</keyword>
<protein>
    <submittedName>
        <fullName evidence="2">Uncharacterized protein</fullName>
    </submittedName>
</protein>
<reference evidence="3" key="2">
    <citation type="journal article" date="2018" name="BMC Genomics">
        <title>Genomic insights into host adaptation between the wheat stripe rust pathogen (Puccinia striiformis f. sp. tritici) and the barley stripe rust pathogen (Puccinia striiformis f. sp. hordei).</title>
        <authorList>
            <person name="Xia C."/>
            <person name="Wang M."/>
            <person name="Yin C."/>
            <person name="Cornejo O.E."/>
            <person name="Hulbert S.H."/>
            <person name="Chen X."/>
        </authorList>
    </citation>
    <scope>NUCLEOTIDE SEQUENCE [LARGE SCALE GENOMIC DNA]</scope>
    <source>
        <strain evidence="3">93TX-2</strain>
    </source>
</reference>
<dbReference type="PANTHER" id="PTHR33096:SF1">
    <property type="entry name" value="CXC1-LIKE CYSTEINE CLUSTER ASSOCIATED WITH KDZ TRANSPOSASES DOMAIN-CONTAINING PROTEIN"/>
    <property type="match status" value="1"/>
</dbReference>